<dbReference type="EMBL" id="KR029579">
    <property type="protein sequence ID" value="AKH46114.1"/>
    <property type="molecule type" value="Genomic_DNA"/>
</dbReference>
<accession>A0A0F7L0P2</accession>
<proteinExistence type="predicted"/>
<organism evidence="1">
    <name type="scientific">uncultured marine virus</name>
    <dbReference type="NCBI Taxonomy" id="186617"/>
    <lineage>
        <taxon>Viruses</taxon>
        <taxon>environmental samples</taxon>
    </lineage>
</organism>
<protein>
    <submittedName>
        <fullName evidence="1">Uncharacterized protein</fullName>
    </submittedName>
</protein>
<evidence type="ECO:0000313" key="1">
    <source>
        <dbReference type="EMBL" id="AKH46114.1"/>
    </source>
</evidence>
<name>A0A0F7L0P2_9VIRU</name>
<reference evidence="1" key="2">
    <citation type="submission" date="2015-03" db="EMBL/GenBank/DDBJ databases">
        <authorList>
            <person name="Chow C.-E.T."/>
            <person name="Winget D.M."/>
            <person name="White R.A.III."/>
            <person name="Hallam S.J."/>
            <person name="Suttle C.A."/>
        </authorList>
    </citation>
    <scope>NUCLEOTIDE SEQUENCE</scope>
    <source>
        <strain evidence="1">Anoxic3_4</strain>
    </source>
</reference>
<sequence>MYVRSPRKSLMFWSLFRAYIADSCWALLAFNSNTRIASACVFPSRSACLYVCQPPSIIAPASPSFIVPIRISPRLFFCKSFRAASLLPILSISCSNFPESIRCDNHSELLYKNFPCFFGAVKNSATSATK</sequence>
<reference evidence="1" key="1">
    <citation type="journal article" date="2015" name="Front. Microbiol.">
        <title>Combining genomic sequencing methods to explore viral diversity and reveal potential virus-host interactions.</title>
        <authorList>
            <person name="Chow C.E."/>
            <person name="Winget D.M."/>
            <person name="White R.A.III."/>
            <person name="Hallam S.J."/>
            <person name="Suttle C.A."/>
        </authorList>
    </citation>
    <scope>NUCLEOTIDE SEQUENCE</scope>
    <source>
        <strain evidence="1">Anoxic3_4</strain>
    </source>
</reference>